<dbReference type="OrthoDB" id="7168509at2"/>
<protein>
    <submittedName>
        <fullName evidence="4">Peptidase S41</fullName>
    </submittedName>
</protein>
<dbReference type="SMART" id="SM00245">
    <property type="entry name" value="TSPc"/>
    <property type="match status" value="1"/>
</dbReference>
<sequence>MRSGRLVSALVVAALLSACGGDDGGGGSAPVATNPTPTPTPAPTPTTTAGCTLRERETWAAAQLNEWYLFPETLPASLDPTPYKTLSDYVDGLTATARAQGHDRYFTYVTSIAEENAYFSSGTSAGLGVRLALDSTGKRLFIAEAFEGAPALTAGLDRGTEILAIGTSSANLQTVTSIYTAKGQAGLVDALGPDDAGVARVLRVNDAGGTRNVTVTKTSYDIAAVSTRYGSSVINDAGHKVGYVNLRTFITSAENQLRTAFATFRAQGITEVIVDLRYNGGGLVSTAQVLGNLLGGNRSTADVFAYQTFRPEKSVENETMLFAPQPESVSPTKIAFIGTGGTASASELVINAFPPYLHANAALIGTNTYGKPVGQIALDRAACDDRLRVIAFATQNSAHNANYYNGLASTMEASCAASDDLTHKFGDPQESSIRRSLDYLEGKSCTRVSATASTATASAPGALKVATPAVQTLVTPDRPSPAQREVPGLF</sequence>
<evidence type="ECO:0000259" key="3">
    <source>
        <dbReference type="SMART" id="SM00245"/>
    </source>
</evidence>
<evidence type="ECO:0000256" key="1">
    <source>
        <dbReference type="SAM" id="MobiDB-lite"/>
    </source>
</evidence>
<proteinExistence type="predicted"/>
<feature type="chain" id="PRO_5020581443" evidence="2">
    <location>
        <begin position="21"/>
        <end position="490"/>
    </location>
</feature>
<dbReference type="PROSITE" id="PS51257">
    <property type="entry name" value="PROKAR_LIPOPROTEIN"/>
    <property type="match status" value="1"/>
</dbReference>
<dbReference type="RefSeq" id="WP_130159227.1">
    <property type="nucleotide sequence ID" value="NZ_SGIS01000028.1"/>
</dbReference>
<dbReference type="Gene3D" id="2.30.42.10">
    <property type="match status" value="1"/>
</dbReference>
<accession>A0A4Q6XTU1</accession>
<reference evidence="4 5" key="1">
    <citation type="submission" date="2019-02" db="EMBL/GenBank/DDBJ databases">
        <authorList>
            <person name="Li Y."/>
        </authorList>
    </citation>
    <scope>NUCLEOTIDE SEQUENCE [LARGE SCALE GENOMIC DNA]</scope>
    <source>
        <strain evidence="4 5">3-7</strain>
    </source>
</reference>
<dbReference type="GO" id="GO:0030288">
    <property type="term" value="C:outer membrane-bounded periplasmic space"/>
    <property type="evidence" value="ECO:0007669"/>
    <property type="project" value="TreeGrafter"/>
</dbReference>
<evidence type="ECO:0000313" key="5">
    <source>
        <dbReference type="Proteomes" id="UP000292085"/>
    </source>
</evidence>
<feature type="domain" description="Tail specific protease" evidence="3">
    <location>
        <begin position="208"/>
        <end position="414"/>
    </location>
</feature>
<gene>
    <name evidence="4" type="ORF">EWE75_16595</name>
</gene>
<dbReference type="PANTHER" id="PTHR32060:SF30">
    <property type="entry name" value="CARBOXY-TERMINAL PROCESSING PROTEASE CTPA"/>
    <property type="match status" value="1"/>
</dbReference>
<dbReference type="PANTHER" id="PTHR32060">
    <property type="entry name" value="TAIL-SPECIFIC PROTEASE"/>
    <property type="match status" value="1"/>
</dbReference>
<dbReference type="InterPro" id="IPR005151">
    <property type="entry name" value="Tail-specific_protease"/>
</dbReference>
<dbReference type="GO" id="GO:0006508">
    <property type="term" value="P:proteolysis"/>
    <property type="evidence" value="ECO:0007669"/>
    <property type="project" value="InterPro"/>
</dbReference>
<dbReference type="GO" id="GO:0004175">
    <property type="term" value="F:endopeptidase activity"/>
    <property type="evidence" value="ECO:0007669"/>
    <property type="project" value="TreeGrafter"/>
</dbReference>
<dbReference type="Gene3D" id="3.30.750.170">
    <property type="match status" value="1"/>
</dbReference>
<keyword evidence="5" id="KW-1185">Reference proteome</keyword>
<feature type="region of interest" description="Disordered" evidence="1">
    <location>
        <begin position="24"/>
        <end position="47"/>
    </location>
</feature>
<dbReference type="GO" id="GO:0008236">
    <property type="term" value="F:serine-type peptidase activity"/>
    <property type="evidence" value="ECO:0007669"/>
    <property type="project" value="InterPro"/>
</dbReference>
<feature type="signal peptide" evidence="2">
    <location>
        <begin position="1"/>
        <end position="20"/>
    </location>
</feature>
<dbReference type="InterPro" id="IPR029045">
    <property type="entry name" value="ClpP/crotonase-like_dom_sf"/>
</dbReference>
<evidence type="ECO:0000256" key="2">
    <source>
        <dbReference type="SAM" id="SignalP"/>
    </source>
</evidence>
<dbReference type="AlphaFoldDB" id="A0A4Q6XTU1"/>
<dbReference type="SUPFAM" id="SSF52096">
    <property type="entry name" value="ClpP/crotonase"/>
    <property type="match status" value="1"/>
</dbReference>
<dbReference type="GO" id="GO:0007165">
    <property type="term" value="P:signal transduction"/>
    <property type="evidence" value="ECO:0007669"/>
    <property type="project" value="TreeGrafter"/>
</dbReference>
<organism evidence="4 5">
    <name type="scientific">Sphingomonas populi</name>
    <dbReference type="NCBI Taxonomy" id="2484750"/>
    <lineage>
        <taxon>Bacteria</taxon>
        <taxon>Pseudomonadati</taxon>
        <taxon>Pseudomonadota</taxon>
        <taxon>Alphaproteobacteria</taxon>
        <taxon>Sphingomonadales</taxon>
        <taxon>Sphingomonadaceae</taxon>
        <taxon>Sphingomonas</taxon>
    </lineage>
</organism>
<name>A0A4Q6XTU1_9SPHN</name>
<dbReference type="EMBL" id="SGIS01000028">
    <property type="protein sequence ID" value="RZF63295.1"/>
    <property type="molecule type" value="Genomic_DNA"/>
</dbReference>
<dbReference type="Gene3D" id="3.90.226.10">
    <property type="entry name" value="2-enoyl-CoA Hydratase, Chain A, domain 1"/>
    <property type="match status" value="1"/>
</dbReference>
<dbReference type="Pfam" id="PF03572">
    <property type="entry name" value="Peptidase_S41"/>
    <property type="match status" value="1"/>
</dbReference>
<dbReference type="CDD" id="cd07561">
    <property type="entry name" value="Peptidase_S41_CPP_like"/>
    <property type="match status" value="1"/>
</dbReference>
<dbReference type="InterPro" id="IPR036034">
    <property type="entry name" value="PDZ_sf"/>
</dbReference>
<comment type="caution">
    <text evidence="4">The sequence shown here is derived from an EMBL/GenBank/DDBJ whole genome shotgun (WGS) entry which is preliminary data.</text>
</comment>
<keyword evidence="2" id="KW-0732">Signal</keyword>
<dbReference type="Proteomes" id="UP000292085">
    <property type="component" value="Unassembled WGS sequence"/>
</dbReference>
<evidence type="ECO:0000313" key="4">
    <source>
        <dbReference type="EMBL" id="RZF63295.1"/>
    </source>
</evidence>